<evidence type="ECO:0000256" key="3">
    <source>
        <dbReference type="SAM" id="SignalP"/>
    </source>
</evidence>
<protein>
    <recommendedName>
        <fullName evidence="6">Diaminopimelate epimerase</fullName>
    </recommendedName>
</protein>
<proteinExistence type="inferred from homology"/>
<sequence length="215" mass="24064">MLILTAAFLLCAGTLAAAPLCIFFRIQPKTKVATFNYYQKPGQTDSVIACEGKKFPNSIFSVQFTLNKKINGPYKISSKTRYYIDAGTDHIVNYVPTKKDLNETDVAGIGKIMRFHKQFQPNGTNVNFVFCESPNKFYLRTFERGVEAETLACGTGSMAAVIGRMNLGQKKKLFCKVIQSSKEVLSIKCRMPSQNKIILEQKGRAKLIFTGTYEL</sequence>
<dbReference type="PANTHER" id="PTHR31689:SF0">
    <property type="entry name" value="DIAMINOPIMELATE EPIMERASE"/>
    <property type="match status" value="1"/>
</dbReference>
<dbReference type="Proteomes" id="UP000230903">
    <property type="component" value="Unassembled WGS sequence"/>
</dbReference>
<name>A0A2H0UNL0_9BACT</name>
<feature type="chain" id="PRO_5013802895" description="Diaminopimelate epimerase" evidence="3">
    <location>
        <begin position="18"/>
        <end position="215"/>
    </location>
</feature>
<evidence type="ECO:0000256" key="2">
    <source>
        <dbReference type="ARBA" id="ARBA00023235"/>
    </source>
</evidence>
<comment type="similarity">
    <text evidence="1">Belongs to the diaminopimelate epimerase family.</text>
</comment>
<dbReference type="Gene3D" id="3.10.310.10">
    <property type="entry name" value="Diaminopimelate Epimerase, Chain A, domain 1"/>
    <property type="match status" value="1"/>
</dbReference>
<dbReference type="PANTHER" id="PTHR31689">
    <property type="entry name" value="DIAMINOPIMELATE EPIMERASE, CHLOROPLASTIC"/>
    <property type="match status" value="1"/>
</dbReference>
<evidence type="ECO:0000313" key="4">
    <source>
        <dbReference type="EMBL" id="PIR87988.1"/>
    </source>
</evidence>
<evidence type="ECO:0008006" key="6">
    <source>
        <dbReference type="Google" id="ProtNLM"/>
    </source>
</evidence>
<evidence type="ECO:0000313" key="5">
    <source>
        <dbReference type="Proteomes" id="UP000230903"/>
    </source>
</evidence>
<keyword evidence="3" id="KW-0732">Signal</keyword>
<feature type="signal peptide" evidence="3">
    <location>
        <begin position="1"/>
        <end position="17"/>
    </location>
</feature>
<dbReference type="Pfam" id="PF01678">
    <property type="entry name" value="DAP_epimerase"/>
    <property type="match status" value="1"/>
</dbReference>
<dbReference type="AlphaFoldDB" id="A0A2H0UNL0"/>
<reference evidence="5" key="1">
    <citation type="submission" date="2017-09" db="EMBL/GenBank/DDBJ databases">
        <title>Depth-based differentiation of microbial function through sediment-hosted aquifers and enrichment of novel symbionts in the deep terrestrial subsurface.</title>
        <authorList>
            <person name="Probst A.J."/>
            <person name="Ladd B."/>
            <person name="Jarett J.K."/>
            <person name="Geller-Mcgrath D.E."/>
            <person name="Sieber C.M.K."/>
            <person name="Emerson J.B."/>
            <person name="Anantharaman K."/>
            <person name="Thomas B.C."/>
            <person name="Malmstrom R."/>
            <person name="Stieglmeier M."/>
            <person name="Klingl A."/>
            <person name="Woyke T."/>
            <person name="Ryan C.M."/>
            <person name="Banfield J.F."/>
        </authorList>
    </citation>
    <scope>NUCLEOTIDE SEQUENCE [LARGE SCALE GENOMIC DNA]</scope>
</reference>
<dbReference type="GO" id="GO:0008837">
    <property type="term" value="F:diaminopimelate epimerase activity"/>
    <property type="evidence" value="ECO:0007669"/>
    <property type="project" value="InterPro"/>
</dbReference>
<dbReference type="InterPro" id="IPR001653">
    <property type="entry name" value="DAP_epimerase_DapF"/>
</dbReference>
<accession>A0A2H0UNL0</accession>
<dbReference type="GO" id="GO:0005829">
    <property type="term" value="C:cytosol"/>
    <property type="evidence" value="ECO:0007669"/>
    <property type="project" value="TreeGrafter"/>
</dbReference>
<gene>
    <name evidence="4" type="ORF">COU10_01620</name>
</gene>
<dbReference type="EMBL" id="PFBC01000027">
    <property type="protein sequence ID" value="PIR87988.1"/>
    <property type="molecule type" value="Genomic_DNA"/>
</dbReference>
<dbReference type="GO" id="GO:0009089">
    <property type="term" value="P:lysine biosynthetic process via diaminopimelate"/>
    <property type="evidence" value="ECO:0007669"/>
    <property type="project" value="InterPro"/>
</dbReference>
<evidence type="ECO:0000256" key="1">
    <source>
        <dbReference type="ARBA" id="ARBA00010219"/>
    </source>
</evidence>
<keyword evidence="2" id="KW-0413">Isomerase</keyword>
<dbReference type="SUPFAM" id="SSF54506">
    <property type="entry name" value="Diaminopimelate epimerase-like"/>
    <property type="match status" value="1"/>
</dbReference>
<organism evidence="4 5">
    <name type="scientific">Candidatus Harrisonbacteria bacterium CG10_big_fil_rev_8_21_14_0_10_45_28</name>
    <dbReference type="NCBI Taxonomy" id="1974586"/>
    <lineage>
        <taxon>Bacteria</taxon>
        <taxon>Candidatus Harrisoniibacteriota</taxon>
    </lineage>
</organism>
<comment type="caution">
    <text evidence="4">The sequence shown here is derived from an EMBL/GenBank/DDBJ whole genome shotgun (WGS) entry which is preliminary data.</text>
</comment>